<feature type="compositionally biased region" description="Polar residues" evidence="1">
    <location>
        <begin position="834"/>
        <end position="843"/>
    </location>
</feature>
<keyword evidence="4" id="KW-1185">Reference proteome</keyword>
<accession>A0ABR3GJ19</accession>
<protein>
    <recommendedName>
        <fullName evidence="2">DH domain-containing protein</fullName>
    </recommendedName>
</protein>
<evidence type="ECO:0000313" key="4">
    <source>
        <dbReference type="Proteomes" id="UP001447188"/>
    </source>
</evidence>
<feature type="compositionally biased region" description="Polar residues" evidence="1">
    <location>
        <begin position="753"/>
        <end position="764"/>
    </location>
</feature>
<feature type="compositionally biased region" description="Polar residues" evidence="1">
    <location>
        <begin position="684"/>
        <end position="700"/>
    </location>
</feature>
<reference evidence="3 4" key="1">
    <citation type="submission" date="2024-02" db="EMBL/GenBank/DDBJ databases">
        <title>Discinaceae phylogenomics.</title>
        <authorList>
            <person name="Dirks A.C."/>
            <person name="James T.Y."/>
        </authorList>
    </citation>
    <scope>NUCLEOTIDE SEQUENCE [LARGE SCALE GENOMIC DNA]</scope>
    <source>
        <strain evidence="3 4">ACD0624</strain>
    </source>
</reference>
<dbReference type="Pfam" id="PF00621">
    <property type="entry name" value="RhoGEF"/>
    <property type="match status" value="1"/>
</dbReference>
<feature type="domain" description="DH" evidence="2">
    <location>
        <begin position="167"/>
        <end position="392"/>
    </location>
</feature>
<dbReference type="SMART" id="SM00325">
    <property type="entry name" value="RhoGEF"/>
    <property type="match status" value="1"/>
</dbReference>
<dbReference type="EMBL" id="JBBBZM010000060">
    <property type="protein sequence ID" value="KAL0635881.1"/>
    <property type="molecule type" value="Genomic_DNA"/>
</dbReference>
<dbReference type="SUPFAM" id="SSF48065">
    <property type="entry name" value="DBL homology domain (DH-domain)"/>
    <property type="match status" value="1"/>
</dbReference>
<evidence type="ECO:0000313" key="3">
    <source>
        <dbReference type="EMBL" id="KAL0635881.1"/>
    </source>
</evidence>
<dbReference type="PANTHER" id="PTHR45818">
    <property type="entry name" value="PROTEIN VAV"/>
    <property type="match status" value="1"/>
</dbReference>
<dbReference type="InterPro" id="IPR035899">
    <property type="entry name" value="DBL_dom_sf"/>
</dbReference>
<dbReference type="InterPro" id="IPR000219">
    <property type="entry name" value="DH_dom"/>
</dbReference>
<evidence type="ECO:0000256" key="1">
    <source>
        <dbReference type="SAM" id="MobiDB-lite"/>
    </source>
</evidence>
<name>A0ABR3GJ19_9PEZI</name>
<sequence length="864" mass="97447">MIRYTSKIRFIPALCTEIVKGGRDSLETLALINTTESTATAGTLEAFEEFINVHPANFSHSERIDVSYRKDGDTPPFRKWMKSFRRKRRITANPPMEDTGALKDEDAISNIPSTKTGTKTSSSSMRFVTAVKTASNTFASLSIAGGSARRKSSGGMLDDATVMRMRDRRCALEELINTEEYYIADLKVLVNLYFSVLNDCECISVDIRDAIKRNVSEILDLHESLLSDIFRVLPAASHQIQNYRGKFLDISPQVGELERTHILSTPDAASKIAEVFDKMMRGFFVYEEYSAKYELVSKDLSQFRGSSWNAWEKGCEMLAGAINSPDNQREYGKRALTLDDMLVKPIQRICKYPLFFAEIVKYTPAMDCPSTNRLLEKVRYRLEETACQINMAKREAPRTRERIEKTWLLQDRIDFQEKVRHIVLCGSLHVVWQRQAGVSGEYLVCLLYKSYLLLATVSKADNRYTVKFAITLATSRIEEANQGRGLTCHSSFFSWKIIFEAGHRIYEVLVSACSAKEEAVWRKQILERASAESRDYHEYSSTNLDLFASMNSDVKPIGTIFGRPGTLARHQSLHRSGSDPKSDVVNVIIKNTHALSEVICSHPSIPSLNRSVSVLSMNRVMIFSPKRSERASIEVKLVDVWTKDILPFGIMNPNVRKRADPSNLIKRLSVVSLVSTVARKSMHSLQSYGSQSEASSTQSCESRENDDVGQKAMGSVKSRQIPTNTPSNSPIKRTSSLSRTFSFSPSTRKSSNDWKSTWRRSTSPVKDEKRRLSMTQEDVSIVCEPDLTSLEDNITTDPELDLSRDCLKDISRTTLNDLSTPLGYPLKIKRKRGGNNSSPTPNSRGVFPKSFFFRSAARLPPDNF</sequence>
<organism evidence="3 4">
    <name type="scientific">Discina gigas</name>
    <dbReference type="NCBI Taxonomy" id="1032678"/>
    <lineage>
        <taxon>Eukaryota</taxon>
        <taxon>Fungi</taxon>
        <taxon>Dikarya</taxon>
        <taxon>Ascomycota</taxon>
        <taxon>Pezizomycotina</taxon>
        <taxon>Pezizomycetes</taxon>
        <taxon>Pezizales</taxon>
        <taxon>Discinaceae</taxon>
        <taxon>Discina</taxon>
    </lineage>
</organism>
<feature type="region of interest" description="Disordered" evidence="1">
    <location>
        <begin position="684"/>
        <end position="776"/>
    </location>
</feature>
<dbReference type="Gene3D" id="1.20.900.10">
    <property type="entry name" value="Dbl homology (DH) domain"/>
    <property type="match status" value="1"/>
</dbReference>
<feature type="region of interest" description="Disordered" evidence="1">
    <location>
        <begin position="827"/>
        <end position="846"/>
    </location>
</feature>
<feature type="compositionally biased region" description="Polar residues" evidence="1">
    <location>
        <begin position="717"/>
        <end position="731"/>
    </location>
</feature>
<dbReference type="PANTHER" id="PTHR45818:SF3">
    <property type="entry name" value="PROTEIN VAV"/>
    <property type="match status" value="1"/>
</dbReference>
<proteinExistence type="predicted"/>
<dbReference type="CDD" id="cd00160">
    <property type="entry name" value="RhoGEF"/>
    <property type="match status" value="1"/>
</dbReference>
<dbReference type="Proteomes" id="UP001447188">
    <property type="component" value="Unassembled WGS sequence"/>
</dbReference>
<comment type="caution">
    <text evidence="3">The sequence shown here is derived from an EMBL/GenBank/DDBJ whole genome shotgun (WGS) entry which is preliminary data.</text>
</comment>
<feature type="compositionally biased region" description="Low complexity" evidence="1">
    <location>
        <begin position="732"/>
        <end position="749"/>
    </location>
</feature>
<gene>
    <name evidence="3" type="ORF">Q9L58_005124</name>
</gene>
<dbReference type="PROSITE" id="PS50010">
    <property type="entry name" value="DH_2"/>
    <property type="match status" value="1"/>
</dbReference>
<evidence type="ECO:0000259" key="2">
    <source>
        <dbReference type="PROSITE" id="PS50010"/>
    </source>
</evidence>